<comment type="caution">
    <text evidence="2">The sequence shown here is derived from an EMBL/GenBank/DDBJ whole genome shotgun (WGS) entry which is preliminary data.</text>
</comment>
<gene>
    <name evidence="2" type="ORF">I7I52_07980</name>
</gene>
<feature type="compositionally biased region" description="Basic and acidic residues" evidence="1">
    <location>
        <begin position="1"/>
        <end position="11"/>
    </location>
</feature>
<feature type="compositionally biased region" description="Basic residues" evidence="1">
    <location>
        <begin position="76"/>
        <end position="95"/>
    </location>
</feature>
<evidence type="ECO:0000313" key="3">
    <source>
        <dbReference type="Proteomes" id="UP000670092"/>
    </source>
</evidence>
<organism evidence="2 3">
    <name type="scientific">Ajellomyces capsulatus</name>
    <name type="common">Darling's disease fungus</name>
    <name type="synonym">Histoplasma capsulatum</name>
    <dbReference type="NCBI Taxonomy" id="5037"/>
    <lineage>
        <taxon>Eukaryota</taxon>
        <taxon>Fungi</taxon>
        <taxon>Dikarya</taxon>
        <taxon>Ascomycota</taxon>
        <taxon>Pezizomycotina</taxon>
        <taxon>Eurotiomycetes</taxon>
        <taxon>Eurotiomycetidae</taxon>
        <taxon>Onygenales</taxon>
        <taxon>Ajellomycetaceae</taxon>
        <taxon>Histoplasma</taxon>
    </lineage>
</organism>
<dbReference type="EMBL" id="JAEVHI010000005">
    <property type="protein sequence ID" value="KAG5290839.1"/>
    <property type="molecule type" value="Genomic_DNA"/>
</dbReference>
<dbReference type="VEuPathDB" id="FungiDB:I7I52_07980"/>
<accession>A0A8H8CV40</accession>
<evidence type="ECO:0000256" key="1">
    <source>
        <dbReference type="SAM" id="MobiDB-lite"/>
    </source>
</evidence>
<feature type="compositionally biased region" description="Basic and acidic residues" evidence="1">
    <location>
        <begin position="25"/>
        <end position="36"/>
    </location>
</feature>
<dbReference type="AlphaFoldDB" id="A0A8H8CV40"/>
<protein>
    <submittedName>
        <fullName evidence="2">Uncharacterized protein</fullName>
    </submittedName>
</protein>
<evidence type="ECO:0000313" key="2">
    <source>
        <dbReference type="EMBL" id="KAG5290839.1"/>
    </source>
</evidence>
<name>A0A8H8CV40_AJECA</name>
<feature type="region of interest" description="Disordered" evidence="1">
    <location>
        <begin position="70"/>
        <end position="107"/>
    </location>
</feature>
<feature type="region of interest" description="Disordered" evidence="1">
    <location>
        <begin position="1"/>
        <end position="39"/>
    </location>
</feature>
<sequence>MGGASHLDKHQILTPHFSSPLQGRDPTRSLRLDEKGGPSCYHQFSQHDLSPGLGCGWSMGGKADRLTDSFDIAEKKGRKKKKERKKERRKERKRPVAFVPLSSGLRG</sequence>
<dbReference type="Proteomes" id="UP000670092">
    <property type="component" value="Unassembled WGS sequence"/>
</dbReference>
<reference evidence="2 3" key="1">
    <citation type="submission" date="2021-01" db="EMBL/GenBank/DDBJ databases">
        <title>Chromosome-level genome assembly of a human fungal pathogen reveals clustering of transcriptionally co-regulated genes.</title>
        <authorList>
            <person name="Voorhies M."/>
            <person name="Cohen S."/>
            <person name="Shea T.P."/>
            <person name="Petrus S."/>
            <person name="Munoz J.F."/>
            <person name="Poplawski S."/>
            <person name="Goldman W.E."/>
            <person name="Michael T."/>
            <person name="Cuomo C.A."/>
            <person name="Sil A."/>
            <person name="Beyhan S."/>
        </authorList>
    </citation>
    <scope>NUCLEOTIDE SEQUENCE [LARGE SCALE GENOMIC DNA]</scope>
    <source>
        <strain evidence="2 3">G184AR</strain>
    </source>
</reference>
<proteinExistence type="predicted"/>